<name>A0A835H604_9MAGN</name>
<protein>
    <submittedName>
        <fullName evidence="1">Uncharacterized protein</fullName>
    </submittedName>
</protein>
<dbReference type="Proteomes" id="UP000631114">
    <property type="component" value="Unassembled WGS sequence"/>
</dbReference>
<accession>A0A835H604</accession>
<sequence>GKGPRVICTTRKSVNMEDVILSDKGIPDDTYTADGVALIRISGTYLHDNKTIEVDPPEVAVKLAKEGTENSSFWFALGRKQRYTSKKGAQEIIRDAHLYTFSFNKGTGWKEAS</sequence>
<proteinExistence type="predicted"/>
<comment type="caution">
    <text evidence="1">The sequence shown here is derived from an EMBL/GenBank/DDBJ whole genome shotgun (WGS) entry which is preliminary data.</text>
</comment>
<evidence type="ECO:0000313" key="1">
    <source>
        <dbReference type="EMBL" id="KAF9593286.1"/>
    </source>
</evidence>
<feature type="non-terminal residue" evidence="1">
    <location>
        <position position="1"/>
    </location>
</feature>
<evidence type="ECO:0000313" key="2">
    <source>
        <dbReference type="Proteomes" id="UP000631114"/>
    </source>
</evidence>
<keyword evidence="2" id="KW-1185">Reference proteome</keyword>
<reference evidence="1 2" key="1">
    <citation type="submission" date="2020-10" db="EMBL/GenBank/DDBJ databases">
        <title>The Coptis chinensis genome and diversification of protoberbering-type alkaloids.</title>
        <authorList>
            <person name="Wang B."/>
            <person name="Shu S."/>
            <person name="Song C."/>
            <person name="Liu Y."/>
        </authorList>
    </citation>
    <scope>NUCLEOTIDE SEQUENCE [LARGE SCALE GENOMIC DNA]</scope>
    <source>
        <strain evidence="1">HL-2020</strain>
        <tissue evidence="1">Leaf</tissue>
    </source>
</reference>
<dbReference type="OrthoDB" id="6375767at2759"/>
<dbReference type="EMBL" id="JADFTS010000008">
    <property type="protein sequence ID" value="KAF9593286.1"/>
    <property type="molecule type" value="Genomic_DNA"/>
</dbReference>
<dbReference type="AlphaFoldDB" id="A0A835H604"/>
<organism evidence="1 2">
    <name type="scientific">Coptis chinensis</name>
    <dbReference type="NCBI Taxonomy" id="261450"/>
    <lineage>
        <taxon>Eukaryota</taxon>
        <taxon>Viridiplantae</taxon>
        <taxon>Streptophyta</taxon>
        <taxon>Embryophyta</taxon>
        <taxon>Tracheophyta</taxon>
        <taxon>Spermatophyta</taxon>
        <taxon>Magnoliopsida</taxon>
        <taxon>Ranunculales</taxon>
        <taxon>Ranunculaceae</taxon>
        <taxon>Coptidoideae</taxon>
        <taxon>Coptis</taxon>
    </lineage>
</organism>
<gene>
    <name evidence="1" type="ORF">IFM89_021042</name>
</gene>